<dbReference type="AlphaFoldDB" id="A0A250KYI3"/>
<dbReference type="PANTHER" id="PTHR30273">
    <property type="entry name" value="PERIPLASMIC SIGNAL SENSOR AND SIGMA FACTOR ACTIVATOR FECR-RELATED"/>
    <property type="match status" value="1"/>
</dbReference>
<sequence>MNERSSQPSSSESDDESVIERAYAWLIRLESGNLSATERAEFEHWIAEAPVHRRAFEEARRLWRNTDLLEALRRTRPAETTRRRIAGWPWPTVAVAVALVLLLLIGYRFDPLTRVQADHVTATGERSTIVLADGSTLTLDTATAVAVELGETRRIRLLKGAVYCEVSPDPVHPFVVTTRNTAARVLGTRFSVRTEHGADTVTVAQGSVRVTRNATPEDARVLYADEQTTAYTDRFGAVVKTRAQPILAWTRGSLVFEQTPLADAIERIQSYRRGIVLLRNPKLRDFRISGRFELDEPDRILDALAKTLPIEVHRYTPWVTVIR</sequence>
<dbReference type="OrthoDB" id="9771237at2"/>
<reference evidence="4 5" key="1">
    <citation type="submission" date="2016-12" db="EMBL/GenBank/DDBJ databases">
        <title>Genome sequencing of Methylocaldum marinum.</title>
        <authorList>
            <person name="Takeuchi M."/>
            <person name="Kamagata Y."/>
            <person name="Hiraoka S."/>
            <person name="Oshima K."/>
            <person name="Hattori M."/>
            <person name="Iwasaki W."/>
        </authorList>
    </citation>
    <scope>NUCLEOTIDE SEQUENCE [LARGE SCALE GENOMIC DNA]</scope>
    <source>
        <strain evidence="4 5">S8</strain>
    </source>
</reference>
<dbReference type="Gene3D" id="3.55.50.30">
    <property type="match status" value="1"/>
</dbReference>
<proteinExistence type="predicted"/>
<gene>
    <name evidence="4" type="ORF">sS8_4754</name>
</gene>
<dbReference type="KEGG" id="mmai:sS8_4754"/>
<evidence type="ECO:0000313" key="5">
    <source>
        <dbReference type="Proteomes" id="UP000266313"/>
    </source>
</evidence>
<feature type="domain" description="FecR protein" evidence="2">
    <location>
        <begin position="118"/>
        <end position="209"/>
    </location>
</feature>
<name>A0A250KYI3_9GAMM</name>
<keyword evidence="1" id="KW-1133">Transmembrane helix</keyword>
<feature type="transmembrane region" description="Helical" evidence="1">
    <location>
        <begin position="85"/>
        <end position="107"/>
    </location>
</feature>
<dbReference type="Gene3D" id="2.60.120.1440">
    <property type="match status" value="1"/>
</dbReference>
<dbReference type="GO" id="GO:0016989">
    <property type="term" value="F:sigma factor antagonist activity"/>
    <property type="evidence" value="ECO:0007669"/>
    <property type="project" value="TreeGrafter"/>
</dbReference>
<dbReference type="Proteomes" id="UP000266313">
    <property type="component" value="Chromosome"/>
</dbReference>
<evidence type="ECO:0000256" key="1">
    <source>
        <dbReference type="SAM" id="Phobius"/>
    </source>
</evidence>
<evidence type="ECO:0000259" key="3">
    <source>
        <dbReference type="Pfam" id="PF16220"/>
    </source>
</evidence>
<dbReference type="InterPro" id="IPR012373">
    <property type="entry name" value="Ferrdict_sens_TM"/>
</dbReference>
<evidence type="ECO:0000313" key="4">
    <source>
        <dbReference type="EMBL" id="BBA36677.1"/>
    </source>
</evidence>
<evidence type="ECO:0000259" key="2">
    <source>
        <dbReference type="Pfam" id="PF04773"/>
    </source>
</evidence>
<dbReference type="Pfam" id="PF04773">
    <property type="entry name" value="FecR"/>
    <property type="match status" value="1"/>
</dbReference>
<keyword evidence="1" id="KW-0472">Membrane</keyword>
<dbReference type="PANTHER" id="PTHR30273:SF2">
    <property type="entry name" value="PROTEIN FECR"/>
    <property type="match status" value="1"/>
</dbReference>
<dbReference type="RefSeq" id="WP_119631810.1">
    <property type="nucleotide sequence ID" value="NZ_AP017928.1"/>
</dbReference>
<dbReference type="Pfam" id="PF16220">
    <property type="entry name" value="DUF4880"/>
    <property type="match status" value="1"/>
</dbReference>
<dbReference type="PIRSF" id="PIRSF018266">
    <property type="entry name" value="FecR"/>
    <property type="match status" value="1"/>
</dbReference>
<protein>
    <submittedName>
        <fullName evidence="4">Anti-FecI sigma factor, FecR</fullName>
    </submittedName>
</protein>
<dbReference type="EMBL" id="AP017928">
    <property type="protein sequence ID" value="BBA36677.1"/>
    <property type="molecule type" value="Genomic_DNA"/>
</dbReference>
<feature type="domain" description="FecR N-terminal" evidence="3">
    <location>
        <begin position="21"/>
        <end position="62"/>
    </location>
</feature>
<keyword evidence="5" id="KW-1185">Reference proteome</keyword>
<organism evidence="4 5">
    <name type="scientific">Methylocaldum marinum</name>
    <dbReference type="NCBI Taxonomy" id="1432792"/>
    <lineage>
        <taxon>Bacteria</taxon>
        <taxon>Pseudomonadati</taxon>
        <taxon>Pseudomonadota</taxon>
        <taxon>Gammaproteobacteria</taxon>
        <taxon>Methylococcales</taxon>
        <taxon>Methylococcaceae</taxon>
        <taxon>Methylocaldum</taxon>
    </lineage>
</organism>
<dbReference type="InterPro" id="IPR032623">
    <property type="entry name" value="FecR_N"/>
</dbReference>
<dbReference type="InterPro" id="IPR006860">
    <property type="entry name" value="FecR"/>
</dbReference>
<keyword evidence="1" id="KW-0812">Transmembrane</keyword>
<accession>A0A250KYI3</accession>